<evidence type="ECO:0000313" key="3">
    <source>
        <dbReference type="EMBL" id="PCC45853.1"/>
    </source>
</evidence>
<feature type="transmembrane region" description="Helical" evidence="1">
    <location>
        <begin position="54"/>
        <end position="77"/>
    </location>
</feature>
<dbReference type="InterPro" id="IPR003675">
    <property type="entry name" value="Rce1/LyrA-like_dom"/>
</dbReference>
<organism evidence="3 4">
    <name type="scientific">Brevibacterium aurantiacum</name>
    <dbReference type="NCBI Taxonomy" id="273384"/>
    <lineage>
        <taxon>Bacteria</taxon>
        <taxon>Bacillati</taxon>
        <taxon>Actinomycetota</taxon>
        <taxon>Actinomycetes</taxon>
        <taxon>Micrococcales</taxon>
        <taxon>Brevibacteriaceae</taxon>
        <taxon>Brevibacterium</taxon>
    </lineage>
</organism>
<reference evidence="3 4" key="1">
    <citation type="journal article" date="2017" name="Elife">
        <title>Extensive horizontal gene transfer in cheese-associated bacteria.</title>
        <authorList>
            <person name="Bonham K.S."/>
            <person name="Wolfe B.E."/>
            <person name="Dutton R.J."/>
        </authorList>
    </citation>
    <scope>NUCLEOTIDE SEQUENCE [LARGE SCALE GENOMIC DNA]</scope>
    <source>
        <strain evidence="3 4">947_7</strain>
    </source>
</reference>
<keyword evidence="1" id="KW-1133">Transmembrane helix</keyword>
<gene>
    <name evidence="3" type="ORF">CIK64_14105</name>
</gene>
<keyword evidence="3" id="KW-0645">Protease</keyword>
<dbReference type="Proteomes" id="UP000217564">
    <property type="component" value="Unassembled WGS sequence"/>
</dbReference>
<feature type="transmembrane region" description="Helical" evidence="1">
    <location>
        <begin position="98"/>
        <end position="119"/>
    </location>
</feature>
<feature type="domain" description="CAAX prenyl protease 2/Lysostaphin resistance protein A-like" evidence="2">
    <location>
        <begin position="141"/>
        <end position="226"/>
    </location>
</feature>
<dbReference type="AlphaFoldDB" id="A0A2A3Z2Y6"/>
<dbReference type="PANTHER" id="PTHR36435">
    <property type="entry name" value="SLR1288 PROTEIN"/>
    <property type="match status" value="1"/>
</dbReference>
<comment type="caution">
    <text evidence="3">The sequence shown here is derived from an EMBL/GenBank/DDBJ whole genome shotgun (WGS) entry which is preliminary data.</text>
</comment>
<keyword evidence="1" id="KW-0472">Membrane</keyword>
<dbReference type="Pfam" id="PF02517">
    <property type="entry name" value="Rce1-like"/>
    <property type="match status" value="1"/>
</dbReference>
<keyword evidence="3" id="KW-0378">Hydrolase</keyword>
<proteinExistence type="predicted"/>
<feature type="transmembrane region" description="Helical" evidence="1">
    <location>
        <begin position="171"/>
        <end position="194"/>
    </location>
</feature>
<accession>A0A2A3Z2Y6</accession>
<evidence type="ECO:0000259" key="2">
    <source>
        <dbReference type="Pfam" id="PF02517"/>
    </source>
</evidence>
<evidence type="ECO:0000313" key="4">
    <source>
        <dbReference type="Proteomes" id="UP000217564"/>
    </source>
</evidence>
<feature type="transmembrane region" description="Helical" evidence="1">
    <location>
        <begin position="26"/>
        <end position="48"/>
    </location>
</feature>
<dbReference type="EMBL" id="NRGP01000019">
    <property type="protein sequence ID" value="PCC45853.1"/>
    <property type="molecule type" value="Genomic_DNA"/>
</dbReference>
<dbReference type="GO" id="GO:0080120">
    <property type="term" value="P:CAAX-box protein maturation"/>
    <property type="evidence" value="ECO:0007669"/>
    <property type="project" value="UniProtKB-ARBA"/>
</dbReference>
<dbReference type="PANTHER" id="PTHR36435:SF1">
    <property type="entry name" value="CAAX AMINO TERMINAL PROTEASE FAMILY PROTEIN"/>
    <property type="match status" value="1"/>
</dbReference>
<feature type="transmembrane region" description="Helical" evidence="1">
    <location>
        <begin position="214"/>
        <end position="234"/>
    </location>
</feature>
<dbReference type="InterPro" id="IPR052710">
    <property type="entry name" value="CAAX_protease"/>
</dbReference>
<name>A0A2A3Z2Y6_BREAU</name>
<dbReference type="RefSeq" id="WP_096162616.1">
    <property type="nucleotide sequence ID" value="NZ_JABUXY010000017.1"/>
</dbReference>
<feature type="transmembrane region" description="Helical" evidence="1">
    <location>
        <begin position="139"/>
        <end position="159"/>
    </location>
</feature>
<evidence type="ECO:0000256" key="1">
    <source>
        <dbReference type="SAM" id="Phobius"/>
    </source>
</evidence>
<dbReference type="GO" id="GO:0006508">
    <property type="term" value="P:proteolysis"/>
    <property type="evidence" value="ECO:0007669"/>
    <property type="project" value="UniProtKB-KW"/>
</dbReference>
<sequence>MSSSQFDLVRPATTTKPLTRPGWPEIAAGIGVALALLMLTPLVIVVVPDGDPQLLGLALMCWSVVVPFAGFAAAVLIRIRSWGAFGIRRTTWRWMLAAVGLGIGAFLIKGVVNMAVIAIVGVDANAQVPYYEAADSGMLLLIATVVTISLLVPLGEELLFRGVLMRGLLRYGAVIAVVGSSVVFALFHGVNMALPSALVVGVVAAEVVRRSGSVWPAVVIHVINNLAAPVFVLLGGATAA</sequence>
<keyword evidence="1" id="KW-0812">Transmembrane</keyword>
<dbReference type="GO" id="GO:0008237">
    <property type="term" value="F:metallopeptidase activity"/>
    <property type="evidence" value="ECO:0007669"/>
    <property type="project" value="UniProtKB-KW"/>
</dbReference>
<protein>
    <submittedName>
        <fullName evidence="3">CPBP family intramembrane metalloprotease</fullName>
    </submittedName>
</protein>
<keyword evidence="3" id="KW-0482">Metalloprotease</keyword>
<dbReference type="GO" id="GO:0004175">
    <property type="term" value="F:endopeptidase activity"/>
    <property type="evidence" value="ECO:0007669"/>
    <property type="project" value="UniProtKB-ARBA"/>
</dbReference>